<protein>
    <submittedName>
        <fullName evidence="1">Uncharacterized protein</fullName>
    </submittedName>
</protein>
<keyword evidence="2" id="KW-1185">Reference proteome</keyword>
<reference evidence="1" key="1">
    <citation type="submission" date="2020-08" db="EMBL/GenBank/DDBJ databases">
        <title>Multicomponent nature underlies the extraordinary mechanical properties of spider dragline silk.</title>
        <authorList>
            <person name="Kono N."/>
            <person name="Nakamura H."/>
            <person name="Mori M."/>
            <person name="Yoshida Y."/>
            <person name="Ohtoshi R."/>
            <person name="Malay A.D."/>
            <person name="Moran D.A.P."/>
            <person name="Tomita M."/>
            <person name="Numata K."/>
            <person name="Arakawa K."/>
        </authorList>
    </citation>
    <scope>NUCLEOTIDE SEQUENCE</scope>
</reference>
<sequence length="103" mass="11859">MEPGYVSQELLLLTPNFTYSKNIPGFFSHNPCQDSRRAVARRKYEQAVNQYRYCSAVFFPVVSCIGKSFECLQIHAWISDNWKELIHFRTTISSLSSLGMTLS</sequence>
<accession>A0A8X6TVQ2</accession>
<comment type="caution">
    <text evidence="1">The sequence shown here is derived from an EMBL/GenBank/DDBJ whole genome shotgun (WGS) entry which is preliminary data.</text>
</comment>
<proteinExistence type="predicted"/>
<dbReference type="EMBL" id="BMAW01065010">
    <property type="protein sequence ID" value="GFT48435.1"/>
    <property type="molecule type" value="Genomic_DNA"/>
</dbReference>
<dbReference type="Proteomes" id="UP000887013">
    <property type="component" value="Unassembled WGS sequence"/>
</dbReference>
<evidence type="ECO:0000313" key="2">
    <source>
        <dbReference type="Proteomes" id="UP000887013"/>
    </source>
</evidence>
<name>A0A8X6TVQ2_NEPPI</name>
<evidence type="ECO:0000313" key="1">
    <source>
        <dbReference type="EMBL" id="GFT48435.1"/>
    </source>
</evidence>
<dbReference type="AlphaFoldDB" id="A0A8X6TVQ2"/>
<gene>
    <name evidence="1" type="ORF">NPIL_10971</name>
</gene>
<organism evidence="1 2">
    <name type="scientific">Nephila pilipes</name>
    <name type="common">Giant wood spider</name>
    <name type="synonym">Nephila maculata</name>
    <dbReference type="NCBI Taxonomy" id="299642"/>
    <lineage>
        <taxon>Eukaryota</taxon>
        <taxon>Metazoa</taxon>
        <taxon>Ecdysozoa</taxon>
        <taxon>Arthropoda</taxon>
        <taxon>Chelicerata</taxon>
        <taxon>Arachnida</taxon>
        <taxon>Araneae</taxon>
        <taxon>Araneomorphae</taxon>
        <taxon>Entelegynae</taxon>
        <taxon>Araneoidea</taxon>
        <taxon>Nephilidae</taxon>
        <taxon>Nephila</taxon>
    </lineage>
</organism>